<dbReference type="InterPro" id="IPR004572">
    <property type="entry name" value="Protoporphyrinogen_oxidase"/>
</dbReference>
<dbReference type="NCBIfam" id="NF008841">
    <property type="entry name" value="PRK11883.1-1"/>
    <property type="match status" value="1"/>
</dbReference>
<organism evidence="14 15">
    <name type="scientific">Mycolicibacterium tusciae</name>
    <dbReference type="NCBI Taxonomy" id="75922"/>
    <lineage>
        <taxon>Bacteria</taxon>
        <taxon>Bacillati</taxon>
        <taxon>Actinomycetota</taxon>
        <taxon>Actinomycetes</taxon>
        <taxon>Mycobacteriales</taxon>
        <taxon>Mycobacteriaceae</taxon>
        <taxon>Mycolicibacterium</taxon>
    </lineage>
</organism>
<evidence type="ECO:0000256" key="3">
    <source>
        <dbReference type="ARBA" id="ARBA00002185"/>
    </source>
</evidence>
<dbReference type="Proteomes" id="UP000192411">
    <property type="component" value="Unassembled WGS sequence"/>
</dbReference>
<evidence type="ECO:0000256" key="2">
    <source>
        <dbReference type="ARBA" id="ARBA00001974"/>
    </source>
</evidence>
<protein>
    <recommendedName>
        <fullName evidence="7 12">Coproporphyrinogen III oxidase</fullName>
        <ecNumber evidence="6 12">1.3.3.15</ecNumber>
    </recommendedName>
</protein>
<dbReference type="Gene3D" id="3.50.50.60">
    <property type="entry name" value="FAD/NAD(P)-binding domain"/>
    <property type="match status" value="1"/>
</dbReference>
<sequence>MSMSYCVVGGGISGLVAAYRLRVAAGPDASITLFDPADRLGGVLRTERIGGQLMDVGAEAFVARRPEVPALLAELGLSGRQIGTTGARPLIYSQEHLHPLPTGTLQGIPAHPGALAGLVDDATLARIRDERARPLRWRPGADPSVAELVGDRFGDQVVARSVDPLLAGVYAGSSATIGVRSALPALTAALDRGARSLTDAVRDALAASGPSVATGSVFGAIEGGYAVLVDELVRRAGIRWLQVTVERVDRSSRGWEIVDDEGVGHHADAAVLAVPAPRLARIAEGVAPRTAAAARRIGVASSALVALALPGGTPVPQQSGVLVAAGERLRAKAITLSTQKWGRRGNVELVRLSYGRFGDDLARSAGDEDLLAWAGQDLATVFGVTTDPEDCHVQRWIDAMPQYGPGHGALVAELRAGLPPTLAVAGAYLDGIGVPACVAAATRAAASLVTVARATNNA</sequence>
<proteinExistence type="inferred from homology"/>
<feature type="domain" description="Amine oxidase" evidence="13">
    <location>
        <begin position="12"/>
        <end position="447"/>
    </location>
</feature>
<evidence type="ECO:0000256" key="10">
    <source>
        <dbReference type="ARBA" id="ARBA00023002"/>
    </source>
</evidence>
<dbReference type="InterPro" id="IPR050464">
    <property type="entry name" value="Zeta_carotene_desat/Oxidored"/>
</dbReference>
<dbReference type="NCBIfam" id="TIGR00562">
    <property type="entry name" value="proto_IX_ox"/>
    <property type="match status" value="1"/>
</dbReference>
<dbReference type="GO" id="GO:0005737">
    <property type="term" value="C:cytoplasm"/>
    <property type="evidence" value="ECO:0007669"/>
    <property type="project" value="UniProtKB-SubCell"/>
</dbReference>
<keyword evidence="11 12" id="KW-0350">Heme biosynthesis</keyword>
<evidence type="ECO:0000256" key="12">
    <source>
        <dbReference type="RuleBase" id="RU364052"/>
    </source>
</evidence>
<dbReference type="PANTHER" id="PTHR42923">
    <property type="entry name" value="PROTOPORPHYRINOGEN OXIDASE"/>
    <property type="match status" value="1"/>
</dbReference>
<comment type="function">
    <text evidence="3 12">Involved in coproporphyrin-dependent heme b biosynthesis. Catalyzes the oxidation of coproporphyrinogen III to coproporphyrin III.</text>
</comment>
<dbReference type="OrthoDB" id="4496419at2"/>
<reference evidence="14 15" key="1">
    <citation type="submission" date="2017-02" db="EMBL/GenBank/DDBJ databases">
        <title>The new phylogeny of genus Mycobacterium.</title>
        <authorList>
            <person name="Tortoli E."/>
            <person name="Trovato A."/>
            <person name="Cirillo D.M."/>
        </authorList>
    </citation>
    <scope>NUCLEOTIDE SEQUENCE [LARGE SCALE GENOMIC DNA]</scope>
    <source>
        <strain evidence="14 15">DSM 44338</strain>
    </source>
</reference>
<dbReference type="EC" id="1.3.3.15" evidence="6 12"/>
<dbReference type="UniPathway" id="UPA00252"/>
<comment type="cofactor">
    <cofactor evidence="2 12">
        <name>FAD</name>
        <dbReference type="ChEBI" id="CHEBI:57692"/>
    </cofactor>
</comment>
<dbReference type="GO" id="GO:0004729">
    <property type="term" value="F:oxygen-dependent protoporphyrinogen oxidase activity"/>
    <property type="evidence" value="ECO:0007669"/>
    <property type="project" value="UniProtKB-UniRule"/>
</dbReference>
<dbReference type="AlphaFoldDB" id="A0A1X0K2X6"/>
<keyword evidence="8 12" id="KW-0285">Flavoprotein</keyword>
<comment type="pathway">
    <text evidence="4 12">Porphyrin-containing compound metabolism; protoheme biosynthesis.</text>
</comment>
<dbReference type="RefSeq" id="WP_083123642.1">
    <property type="nucleotide sequence ID" value="NZ_MVIM01000001.1"/>
</dbReference>
<evidence type="ECO:0000256" key="11">
    <source>
        <dbReference type="ARBA" id="ARBA00023133"/>
    </source>
</evidence>
<evidence type="ECO:0000256" key="8">
    <source>
        <dbReference type="ARBA" id="ARBA00022630"/>
    </source>
</evidence>
<comment type="catalytic activity">
    <reaction evidence="1">
        <text>coproporphyrinogen III + 3 O2 = coproporphyrin III + 3 H2O2</text>
        <dbReference type="Rhea" id="RHEA:43436"/>
        <dbReference type="ChEBI" id="CHEBI:15379"/>
        <dbReference type="ChEBI" id="CHEBI:16240"/>
        <dbReference type="ChEBI" id="CHEBI:57309"/>
        <dbReference type="ChEBI" id="CHEBI:131725"/>
        <dbReference type="EC" id="1.3.3.15"/>
    </reaction>
    <physiologicalReaction direction="left-to-right" evidence="1">
        <dbReference type="Rhea" id="RHEA:43437"/>
    </physiologicalReaction>
</comment>
<dbReference type="EMBL" id="MVIM01000001">
    <property type="protein sequence ID" value="ORB68826.1"/>
    <property type="molecule type" value="Genomic_DNA"/>
</dbReference>
<keyword evidence="10 12" id="KW-0560">Oxidoreductase</keyword>
<dbReference type="Pfam" id="PF01593">
    <property type="entry name" value="Amino_oxidase"/>
    <property type="match status" value="1"/>
</dbReference>
<keyword evidence="9 12" id="KW-0274">FAD</keyword>
<accession>A0A1X0K2X6</accession>
<comment type="caution">
    <text evidence="14">The sequence shown here is derived from an EMBL/GenBank/DDBJ whole genome shotgun (WGS) entry which is preliminary data.</text>
</comment>
<evidence type="ECO:0000259" key="13">
    <source>
        <dbReference type="Pfam" id="PF01593"/>
    </source>
</evidence>
<gene>
    <name evidence="14" type="ORF">BST47_02795</name>
</gene>
<evidence type="ECO:0000256" key="6">
    <source>
        <dbReference type="ARBA" id="ARBA00012402"/>
    </source>
</evidence>
<dbReference type="PANTHER" id="PTHR42923:SF3">
    <property type="entry name" value="PROTOPORPHYRINOGEN OXIDASE"/>
    <property type="match status" value="1"/>
</dbReference>
<evidence type="ECO:0000256" key="9">
    <source>
        <dbReference type="ARBA" id="ARBA00022827"/>
    </source>
</evidence>
<evidence type="ECO:0000313" key="14">
    <source>
        <dbReference type="EMBL" id="ORB68826.1"/>
    </source>
</evidence>
<evidence type="ECO:0000256" key="7">
    <source>
        <dbReference type="ARBA" id="ARBA00019046"/>
    </source>
</evidence>
<comment type="similarity">
    <text evidence="5 12">Belongs to the protoporphyrinogen/coproporphyrinogen oxidase family. Coproporphyrinogen III oxidase subfamily.</text>
</comment>
<name>A0A1X0K2X6_9MYCO</name>
<evidence type="ECO:0000313" key="15">
    <source>
        <dbReference type="Proteomes" id="UP000192411"/>
    </source>
</evidence>
<dbReference type="GO" id="GO:0006783">
    <property type="term" value="P:heme biosynthetic process"/>
    <property type="evidence" value="ECO:0007669"/>
    <property type="project" value="UniProtKB-UniRule"/>
</dbReference>
<dbReference type="Gene3D" id="3.90.660.20">
    <property type="entry name" value="Protoporphyrinogen oxidase, mitochondrial, domain 2"/>
    <property type="match status" value="1"/>
</dbReference>
<dbReference type="InterPro" id="IPR036188">
    <property type="entry name" value="FAD/NAD-bd_sf"/>
</dbReference>
<dbReference type="SUPFAM" id="SSF51905">
    <property type="entry name" value="FAD/NAD(P)-binding domain"/>
    <property type="match status" value="1"/>
</dbReference>
<dbReference type="STRING" id="75922.BST47_02795"/>
<evidence type="ECO:0000256" key="4">
    <source>
        <dbReference type="ARBA" id="ARBA00004744"/>
    </source>
</evidence>
<dbReference type="InterPro" id="IPR002937">
    <property type="entry name" value="Amino_oxidase"/>
</dbReference>
<evidence type="ECO:0000256" key="1">
    <source>
        <dbReference type="ARBA" id="ARBA00001755"/>
    </source>
</evidence>
<evidence type="ECO:0000256" key="5">
    <source>
        <dbReference type="ARBA" id="ARBA00008310"/>
    </source>
</evidence>
<keyword evidence="12" id="KW-0963">Cytoplasm</keyword>
<dbReference type="SUPFAM" id="SSF54373">
    <property type="entry name" value="FAD-linked reductases, C-terminal domain"/>
    <property type="match status" value="1"/>
</dbReference>
<comment type="subcellular location">
    <subcellularLocation>
        <location evidence="12">Cytoplasm</location>
    </subcellularLocation>
</comment>
<keyword evidence="15" id="KW-1185">Reference proteome</keyword>
<dbReference type="Gene3D" id="1.10.3110.10">
    <property type="entry name" value="protoporphyrinogen ix oxidase, domain 3"/>
    <property type="match status" value="1"/>
</dbReference>